<evidence type="ECO:0000256" key="7">
    <source>
        <dbReference type="ARBA" id="ARBA00063644"/>
    </source>
</evidence>
<dbReference type="CDD" id="cd00187">
    <property type="entry name" value="TOP4c"/>
    <property type="match status" value="1"/>
</dbReference>
<dbReference type="EC" id="5.6.2.2" evidence="8"/>
<dbReference type="Gene3D" id="1.10.268.10">
    <property type="entry name" value="Topoisomerase, domain 3"/>
    <property type="match status" value="1"/>
</dbReference>
<reference evidence="12" key="1">
    <citation type="submission" date="2014-07" db="EMBL/GenBank/DDBJ databases">
        <authorList>
            <person name="Urmite Genomes Urmite Genomes"/>
        </authorList>
    </citation>
    <scope>NUCLEOTIDE SEQUENCE</scope>
    <source>
        <strain evidence="12">13S34_air</strain>
    </source>
</reference>
<dbReference type="InterPro" id="IPR050220">
    <property type="entry name" value="Type_II_DNA_Topoisomerases"/>
</dbReference>
<dbReference type="InterPro" id="IPR002205">
    <property type="entry name" value="Topo_IIA_dom_A"/>
</dbReference>
<evidence type="ECO:0000313" key="12">
    <source>
        <dbReference type="EMBL" id="CEA00754.1"/>
    </source>
</evidence>
<dbReference type="InterPro" id="IPR013760">
    <property type="entry name" value="Topo_IIA-like_dom_sf"/>
</dbReference>
<keyword evidence="6 8" id="KW-0413">Isomerase</keyword>
<evidence type="ECO:0000259" key="11">
    <source>
        <dbReference type="PROSITE" id="PS52040"/>
    </source>
</evidence>
<evidence type="ECO:0000256" key="4">
    <source>
        <dbReference type="ARBA" id="ARBA00023125"/>
    </source>
</evidence>
<dbReference type="EMBL" id="LN483073">
    <property type="protein sequence ID" value="CEA00754.1"/>
    <property type="molecule type" value="Genomic_DNA"/>
</dbReference>
<dbReference type="AlphaFoldDB" id="A0A078M3E2"/>
<accession>A0A078M3E2</accession>
<evidence type="ECO:0000256" key="10">
    <source>
        <dbReference type="SAM" id="Coils"/>
    </source>
</evidence>
<keyword evidence="5 8" id="KW-0472">Membrane</keyword>
<dbReference type="GO" id="GO:0005524">
    <property type="term" value="F:ATP binding"/>
    <property type="evidence" value="ECO:0007669"/>
    <property type="project" value="InterPro"/>
</dbReference>
<feature type="site" description="Interaction with DNA" evidence="8">
    <location>
        <position position="94"/>
    </location>
</feature>
<dbReference type="InterPro" id="IPR035516">
    <property type="entry name" value="Gyrase/topoIV_suA_C"/>
</dbReference>
<dbReference type="FunFam" id="3.30.1360.40:FF:000002">
    <property type="entry name" value="DNA gyrase subunit A"/>
    <property type="match status" value="1"/>
</dbReference>
<evidence type="ECO:0000256" key="6">
    <source>
        <dbReference type="ARBA" id="ARBA00023235"/>
    </source>
</evidence>
<dbReference type="GO" id="GO:0003677">
    <property type="term" value="F:DNA binding"/>
    <property type="evidence" value="ECO:0007669"/>
    <property type="project" value="UniProtKB-UniRule"/>
</dbReference>
<dbReference type="PANTHER" id="PTHR43493">
    <property type="entry name" value="DNA GYRASE/TOPOISOMERASE SUBUNIT A"/>
    <property type="match status" value="1"/>
</dbReference>
<feature type="domain" description="Topo IIA-type catalytic" evidence="11">
    <location>
        <begin position="31"/>
        <end position="497"/>
    </location>
</feature>
<dbReference type="FunFam" id="3.90.199.10:FF:000001">
    <property type="entry name" value="DNA gyrase subunit A"/>
    <property type="match status" value="1"/>
</dbReference>
<comment type="similarity">
    <text evidence="8">Belongs to the type II topoisomerase GyrA/ParC subunit family. ParC type 2 subfamily.</text>
</comment>
<keyword evidence="4 8" id="KW-0238">DNA-binding</keyword>
<dbReference type="GO" id="GO:0034335">
    <property type="term" value="F:DNA negative supercoiling activity"/>
    <property type="evidence" value="ECO:0007669"/>
    <property type="project" value="UniProtKB-ARBA"/>
</dbReference>
<dbReference type="HOGENOM" id="CLU_002977_6_1_9"/>
<feature type="site" description="Transition state stabilizer" evidence="8">
    <location>
        <position position="118"/>
    </location>
</feature>
<dbReference type="Gene3D" id="3.90.199.10">
    <property type="entry name" value="Topoisomerase II, domain 5"/>
    <property type="match status" value="1"/>
</dbReference>
<dbReference type="NCBIfam" id="NF004044">
    <property type="entry name" value="PRK05561.1"/>
    <property type="match status" value="1"/>
</dbReference>
<dbReference type="Pfam" id="PF00521">
    <property type="entry name" value="DNA_topoisoIV"/>
    <property type="match status" value="1"/>
</dbReference>
<dbReference type="GO" id="GO:0019897">
    <property type="term" value="C:extrinsic component of plasma membrane"/>
    <property type="evidence" value="ECO:0007669"/>
    <property type="project" value="UniProtKB-UniRule"/>
</dbReference>
<feature type="active site" description="O-(5'-phospho-DNA)-tyrosine intermediate" evidence="8 9">
    <location>
        <position position="119"/>
    </location>
</feature>
<keyword evidence="10" id="KW-0175">Coiled coil</keyword>
<dbReference type="InterPro" id="IPR013758">
    <property type="entry name" value="Topo_IIA_A/C_ab"/>
</dbReference>
<comment type="function">
    <text evidence="8">Topoisomerase IV is essential for chromosome segregation. It relaxes supercoiled DNA. Performs the decatenation events required during the replication of a circular DNA molecule.</text>
</comment>
<dbReference type="Gene3D" id="3.30.1360.40">
    <property type="match status" value="1"/>
</dbReference>
<evidence type="ECO:0000256" key="9">
    <source>
        <dbReference type="PROSITE-ProRule" id="PRU01384"/>
    </source>
</evidence>
<dbReference type="SUPFAM" id="SSF101904">
    <property type="entry name" value="GyrA/ParC C-terminal domain-like"/>
    <property type="match status" value="1"/>
</dbReference>
<comment type="catalytic activity">
    <reaction evidence="1 8 9">
        <text>ATP-dependent breakage, passage and rejoining of double-stranded DNA.</text>
        <dbReference type="EC" id="5.6.2.2"/>
    </reaction>
</comment>
<evidence type="ECO:0000256" key="3">
    <source>
        <dbReference type="ARBA" id="ARBA00023029"/>
    </source>
</evidence>
<evidence type="ECO:0000256" key="8">
    <source>
        <dbReference type="HAMAP-Rule" id="MF_00937"/>
    </source>
</evidence>
<sequence length="801" mass="90090">MQEKFQDLPLEEVMGDRFGRYSKYIIQERALPDARDGLKPVQRRILYAMHTEGNTQDKPFRKSAKTVGNVIGNYHPHGDRSVYEAMVRMSQDWKARHMLIEMHGNNGSVDGDPAAAMRYTEARLSAIAGELLRDITKDTVDVVPNFDDQDTEPTVLPARFPNLLVNGSTGISAGYATDIPPHNLFEAIEAVLMRLDNPKATVDELMTVIKGPDFPTGGIIQGTDGIKKAYETGRGKIVVRAKTAIEQLKGGKEQIVVTELPYDVNKANLVKRIDEQRLDKKLDGIAEIRDESDRTGLRVVIELKKDIPAQGILNYLLKITDLQVTYNFNMIAIHHRRPTMMTLPLLLDAYIEHQKEVVKRRATFDLARANKRMHLVEGLIKALSILDKVIAKIRASKDKRDARQGIMDAFDFSEAQAEAIVSLQLYRLTNTDITELRAEHEALQKEITLLEGILQSPAKLIAVIRRELKATQKQFAEPRRSLLQAKIEELEVTLDVLVPSEEVIVSVTKDGYIKRTSPRSYSASSGKDLAMKESDYALFEQPMNTQHHLLLFTNRGQYIYQPVHELPDIRWKDLGQHISSIVPLEAEEEIIAVHGFASMDSTTDFVMTVTEAGQVKRTVVADYKVSRYSRALKTMNVKKEDAMMAAFIVKDKDEVTLVTTEGQALRFRVDEVPPTGLRTGGVKGMTLKDERVIWADTVDANERLIIVTQRGAVKKMGIEEVPTSNRAKRGVQILSILKSNPHQIVAVEKDRKEALLVIETEKHQEEIAMGDLPKNDRLSNGSFKVDPKTDGAIRAVYHKMP</sequence>
<gene>
    <name evidence="8 12" type="primary">parC</name>
    <name evidence="12" type="ORF">BN1050_00724</name>
</gene>
<dbReference type="InterPro" id="IPR006691">
    <property type="entry name" value="GyrA/parC_rep"/>
</dbReference>
<dbReference type="SMART" id="SM00434">
    <property type="entry name" value="TOP4c"/>
    <property type="match status" value="1"/>
</dbReference>
<dbReference type="InterPro" id="IPR005741">
    <property type="entry name" value="TopoIV_A_Gpos"/>
</dbReference>
<dbReference type="Gene3D" id="2.120.10.90">
    <property type="entry name" value="DNA gyrase/topoisomerase IV, subunit A, C-terminal"/>
    <property type="match status" value="1"/>
</dbReference>
<dbReference type="HAMAP" id="MF_00937">
    <property type="entry name" value="ParC_type2"/>
    <property type="match status" value="1"/>
</dbReference>
<name>A0A078M3E2_9BACL</name>
<dbReference type="PATRIC" id="fig|1461583.4.peg.695"/>
<dbReference type="Pfam" id="PF03989">
    <property type="entry name" value="DNA_gyraseA_C"/>
    <property type="match status" value="5"/>
</dbReference>
<keyword evidence="3 8" id="KW-0799">Topoisomerase</keyword>
<dbReference type="GO" id="GO:0005694">
    <property type="term" value="C:chromosome"/>
    <property type="evidence" value="ECO:0007669"/>
    <property type="project" value="InterPro"/>
</dbReference>
<keyword evidence="2 8" id="KW-1003">Cell membrane</keyword>
<feature type="site" description="Interaction with DNA" evidence="8">
    <location>
        <position position="75"/>
    </location>
</feature>
<dbReference type="FunFam" id="1.10.268.10:FF:000001">
    <property type="entry name" value="DNA gyrase subunit A"/>
    <property type="match status" value="1"/>
</dbReference>
<dbReference type="GO" id="GO:0009330">
    <property type="term" value="C:DNA topoisomerase type II (double strand cut, ATP-hydrolyzing) complex"/>
    <property type="evidence" value="ECO:0007669"/>
    <property type="project" value="TreeGrafter"/>
</dbReference>
<dbReference type="PROSITE" id="PS52040">
    <property type="entry name" value="TOPO_IIA"/>
    <property type="match status" value="1"/>
</dbReference>
<dbReference type="GO" id="GO:0007059">
    <property type="term" value="P:chromosome segregation"/>
    <property type="evidence" value="ECO:0007669"/>
    <property type="project" value="UniProtKB-UniRule"/>
</dbReference>
<feature type="site" description="Interaction with DNA" evidence="8">
    <location>
        <position position="77"/>
    </location>
</feature>
<comment type="subunit">
    <text evidence="7 8">Heterotetramer composed of ParC and ParE.</text>
</comment>
<dbReference type="GO" id="GO:0006265">
    <property type="term" value="P:DNA topological change"/>
    <property type="evidence" value="ECO:0007669"/>
    <property type="project" value="UniProtKB-UniRule"/>
</dbReference>
<evidence type="ECO:0000256" key="1">
    <source>
        <dbReference type="ARBA" id="ARBA00000185"/>
    </source>
</evidence>
<proteinExistence type="inferred from homology"/>
<comment type="subcellular location">
    <subcellularLocation>
        <location evidence="8">Cell membrane</location>
        <topology evidence="8">Peripheral membrane protein</topology>
    </subcellularLocation>
</comment>
<protein>
    <recommendedName>
        <fullName evidence="8">DNA topoisomerase 4 subunit A</fullName>
        <ecNumber evidence="8">5.6.2.2</ecNumber>
    </recommendedName>
    <alternativeName>
        <fullName evidence="8">Topoisomerase IV subunit A</fullName>
    </alternativeName>
</protein>
<dbReference type="GO" id="GO:0005737">
    <property type="term" value="C:cytoplasm"/>
    <property type="evidence" value="ECO:0007669"/>
    <property type="project" value="TreeGrafter"/>
</dbReference>
<feature type="site" description="Interaction with DNA" evidence="8">
    <location>
        <position position="39"/>
    </location>
</feature>
<dbReference type="NCBIfam" id="TIGR01061">
    <property type="entry name" value="parC_Gpos"/>
    <property type="match status" value="1"/>
</dbReference>
<evidence type="ECO:0000256" key="5">
    <source>
        <dbReference type="ARBA" id="ARBA00023136"/>
    </source>
</evidence>
<organism evidence="12">
    <name type="scientific">Metalysinibacillus saudimassiliensis</name>
    <dbReference type="NCBI Taxonomy" id="1461583"/>
    <lineage>
        <taxon>Bacteria</taxon>
        <taxon>Bacillati</taxon>
        <taxon>Bacillota</taxon>
        <taxon>Bacilli</taxon>
        <taxon>Bacillales</taxon>
        <taxon>Caryophanaceae</taxon>
        <taxon>Metalysinibacillus</taxon>
    </lineage>
</organism>
<dbReference type="InterPro" id="IPR013757">
    <property type="entry name" value="Topo_IIA_A_a_sf"/>
</dbReference>
<feature type="coiled-coil region" evidence="10">
    <location>
        <begin position="426"/>
        <end position="453"/>
    </location>
</feature>
<dbReference type="SUPFAM" id="SSF56719">
    <property type="entry name" value="Type II DNA topoisomerase"/>
    <property type="match status" value="1"/>
</dbReference>
<dbReference type="PANTHER" id="PTHR43493:SF9">
    <property type="entry name" value="DNA TOPOISOMERASE 4 SUBUNIT A"/>
    <property type="match status" value="1"/>
</dbReference>
<evidence type="ECO:0000256" key="2">
    <source>
        <dbReference type="ARBA" id="ARBA00022475"/>
    </source>
</evidence>
<feature type="site" description="Interaction with DNA" evidence="8">
    <location>
        <position position="88"/>
    </location>
</feature>
<dbReference type="FunFam" id="2.120.10.90:FF:000005">
    <property type="entry name" value="DNA topoisomerase 4 subunit A"/>
    <property type="match status" value="1"/>
</dbReference>